<evidence type="ECO:0000256" key="8">
    <source>
        <dbReference type="SAM" id="MobiDB-lite"/>
    </source>
</evidence>
<evidence type="ECO:0000256" key="3">
    <source>
        <dbReference type="ARBA" id="ARBA00022723"/>
    </source>
</evidence>
<accession>A0A9P9EY59</accession>
<comment type="caution">
    <text evidence="9">The sequence shown here is derived from an EMBL/GenBank/DDBJ whole genome shotgun (WGS) entry which is preliminary data.</text>
</comment>
<evidence type="ECO:0000256" key="7">
    <source>
        <dbReference type="SAM" id="Coils"/>
    </source>
</evidence>
<keyword evidence="7" id="KW-0175">Coiled coil</keyword>
<gene>
    <name evidence="9" type="ORF">EDB81DRAFT_649457</name>
</gene>
<dbReference type="Gene3D" id="3.40.1190.10">
    <property type="entry name" value="Mur-like, catalytic domain"/>
    <property type="match status" value="1"/>
</dbReference>
<proteinExistence type="inferred from homology"/>
<keyword evidence="4" id="KW-0547">Nucleotide-binding</keyword>
<dbReference type="SUPFAM" id="SSF53244">
    <property type="entry name" value="MurD-like peptide ligases, peptide-binding domain"/>
    <property type="match status" value="1"/>
</dbReference>
<keyword evidence="5" id="KW-0067">ATP-binding</keyword>
<dbReference type="InterPro" id="IPR036615">
    <property type="entry name" value="Mur_ligase_C_dom_sf"/>
</dbReference>
<dbReference type="PANTHER" id="PTHR28110:SF1">
    <property type="entry name" value="TRANSMEMBRANE PROTEIN"/>
    <property type="match status" value="1"/>
</dbReference>
<evidence type="ECO:0000313" key="9">
    <source>
        <dbReference type="EMBL" id="KAH7148394.1"/>
    </source>
</evidence>
<dbReference type="InterPro" id="IPR055323">
    <property type="entry name" value="C57A10.07/YOR238W"/>
</dbReference>
<evidence type="ECO:0000256" key="6">
    <source>
        <dbReference type="ARBA" id="ARBA00022842"/>
    </source>
</evidence>
<evidence type="ECO:0000256" key="5">
    <source>
        <dbReference type="ARBA" id="ARBA00022840"/>
    </source>
</evidence>
<name>A0A9P9EY59_9HYPO</name>
<comment type="similarity">
    <text evidence="1">Belongs to the folylpolyglutamate synthase family.</text>
</comment>
<evidence type="ECO:0008006" key="11">
    <source>
        <dbReference type="Google" id="ProtNLM"/>
    </source>
</evidence>
<dbReference type="EMBL" id="JAGMUV010000007">
    <property type="protein sequence ID" value="KAH7148394.1"/>
    <property type="molecule type" value="Genomic_DNA"/>
</dbReference>
<organism evidence="9 10">
    <name type="scientific">Dactylonectria macrodidyma</name>
    <dbReference type="NCBI Taxonomy" id="307937"/>
    <lineage>
        <taxon>Eukaryota</taxon>
        <taxon>Fungi</taxon>
        <taxon>Dikarya</taxon>
        <taxon>Ascomycota</taxon>
        <taxon>Pezizomycotina</taxon>
        <taxon>Sordariomycetes</taxon>
        <taxon>Hypocreomycetidae</taxon>
        <taxon>Hypocreales</taxon>
        <taxon>Nectriaceae</taxon>
        <taxon>Dactylonectria</taxon>
    </lineage>
</organism>
<keyword evidence="10" id="KW-1185">Reference proteome</keyword>
<evidence type="ECO:0000256" key="1">
    <source>
        <dbReference type="ARBA" id="ARBA00008276"/>
    </source>
</evidence>
<feature type="compositionally biased region" description="Acidic residues" evidence="8">
    <location>
        <begin position="638"/>
        <end position="651"/>
    </location>
</feature>
<dbReference type="InterPro" id="IPR036565">
    <property type="entry name" value="Mur-like_cat_sf"/>
</dbReference>
<dbReference type="NCBIfam" id="TIGR01499">
    <property type="entry name" value="folC"/>
    <property type="match status" value="1"/>
</dbReference>
<dbReference type="Gene3D" id="3.90.190.20">
    <property type="entry name" value="Mur ligase, C-terminal domain"/>
    <property type="match status" value="1"/>
</dbReference>
<dbReference type="GO" id="GO:0004326">
    <property type="term" value="F:tetrahydrofolylpolyglutamate synthase activity"/>
    <property type="evidence" value="ECO:0007669"/>
    <property type="project" value="InterPro"/>
</dbReference>
<dbReference type="PANTHER" id="PTHR28110">
    <property type="entry name" value="TRANSMEMBRANE PROTEIN"/>
    <property type="match status" value="1"/>
</dbReference>
<dbReference type="SUPFAM" id="SSF53623">
    <property type="entry name" value="MurD-like peptide ligases, catalytic domain"/>
    <property type="match status" value="1"/>
</dbReference>
<dbReference type="AlphaFoldDB" id="A0A9P9EY59"/>
<reference evidence="9" key="1">
    <citation type="journal article" date="2021" name="Nat. Commun.">
        <title>Genetic determinants of endophytism in the Arabidopsis root mycobiome.</title>
        <authorList>
            <person name="Mesny F."/>
            <person name="Miyauchi S."/>
            <person name="Thiergart T."/>
            <person name="Pickel B."/>
            <person name="Atanasova L."/>
            <person name="Karlsson M."/>
            <person name="Huettel B."/>
            <person name="Barry K.W."/>
            <person name="Haridas S."/>
            <person name="Chen C."/>
            <person name="Bauer D."/>
            <person name="Andreopoulos W."/>
            <person name="Pangilinan J."/>
            <person name="LaButti K."/>
            <person name="Riley R."/>
            <person name="Lipzen A."/>
            <person name="Clum A."/>
            <person name="Drula E."/>
            <person name="Henrissat B."/>
            <person name="Kohler A."/>
            <person name="Grigoriev I.V."/>
            <person name="Martin F.M."/>
            <person name="Hacquard S."/>
        </authorList>
    </citation>
    <scope>NUCLEOTIDE SEQUENCE</scope>
    <source>
        <strain evidence="9">MPI-CAGE-AT-0147</strain>
    </source>
</reference>
<evidence type="ECO:0000256" key="4">
    <source>
        <dbReference type="ARBA" id="ARBA00022741"/>
    </source>
</evidence>
<keyword evidence="3" id="KW-0479">Metal-binding</keyword>
<evidence type="ECO:0000256" key="2">
    <source>
        <dbReference type="ARBA" id="ARBA00022598"/>
    </source>
</evidence>
<feature type="coiled-coil region" evidence="7">
    <location>
        <begin position="559"/>
        <end position="586"/>
    </location>
</feature>
<dbReference type="Proteomes" id="UP000738349">
    <property type="component" value="Unassembled WGS sequence"/>
</dbReference>
<sequence length="948" mass="105564">MPSAQDIQLAIRRINHALAGKRVSGYRDIRLGLDRINRIVPARQKWKGIHVAGTNGKGSICTYLAGLFKLEGIGYGGFTSPAFPESYNGVTIDGLYVNPQLYELEKQYVQKKWDRIASQWSFRHGEDPETLSPFELETATAFRVFETMHVPYGIVEVGMGGATDATNAMKRKAVTVISKIGLDHQEFLGTSLESIAKVKAGIMMRNVPCVVDHTNPPSVIRVLRQHAREVGTTLLLTWKAEPFLMTLNNEKWKLEDYQIQNLLCAAMAFRHLFPHKDIDLDKLLATDPYLPGRMETVQVSPEISGKDERNILVDGAHNMLGVEGLVSHVDKLLRKDTQPVSWVMGMSSSKTKPFEKIISEIVRPQDNFAFVEFTQGPGDPPPAPANYGRDIAKAIVKNPDQIYTGEPEVGAALQWACDKAGEDGPVVVTGSLYLLRELYKLEGVSRKRELETRQPGRGQLYQYAMLAQQRELTEDEKEQFKQARIAWQLSLLKEKPAAAVDDGEESNGEVVLAQISELRQKATYHKTQAEGYRTSISVIQKDLEQHESIDDSQLPDDVLEALESKLEGLKKLADNHREEYQKAMRKLRGFVPLSHKKLMGYASIFQRRKPKTDPFMPKEEEYVLPERTTPHQIAEWPTPEEAEQEAAEPETQESLKRNSRRRKLGQEEDDPLVAEIVSGRRFSHLSTDPQPTMPDLRTHLIVVCCHGIWLGGRTRGGDEAEWLIADFQRGETDTFIGHIKAGVKCLAGARESSVLVFSGGPTREETQMSEAQSYANIAEENGYWGLLPGGVSPDEMLIEERALDSYYNVLFALTLFHARIQAWPTHITIVSHDFKKARLVDGHCTAIGFPLERVSFIGIDPPGMAALAAGGAAGDDKEQAMKGVGMALGEWRSDPHGRGPGLAGKRARRNPWGVGQGVFGEGVRDCGGLVLKEEKGGEVLDEDAVRPW</sequence>
<dbReference type="GO" id="GO:0005524">
    <property type="term" value="F:ATP binding"/>
    <property type="evidence" value="ECO:0007669"/>
    <property type="project" value="UniProtKB-KW"/>
</dbReference>
<dbReference type="InterPro" id="IPR001645">
    <property type="entry name" value="Folylpolyglutamate_synth"/>
</dbReference>
<dbReference type="GO" id="GO:0005737">
    <property type="term" value="C:cytoplasm"/>
    <property type="evidence" value="ECO:0007669"/>
    <property type="project" value="TreeGrafter"/>
</dbReference>
<dbReference type="GO" id="GO:0046872">
    <property type="term" value="F:metal ion binding"/>
    <property type="evidence" value="ECO:0007669"/>
    <property type="project" value="UniProtKB-KW"/>
</dbReference>
<protein>
    <recommendedName>
        <fullName evidence="11">Mur ligase central domain-containing protein</fullName>
    </recommendedName>
</protein>
<keyword evidence="6" id="KW-0460">Magnesium</keyword>
<dbReference type="OrthoDB" id="5212574at2759"/>
<feature type="region of interest" description="Disordered" evidence="8">
    <location>
        <begin position="625"/>
        <end position="670"/>
    </location>
</feature>
<evidence type="ECO:0000313" key="10">
    <source>
        <dbReference type="Proteomes" id="UP000738349"/>
    </source>
</evidence>
<keyword evidence="2" id="KW-0436">Ligase</keyword>